<name>A0A2Y9JXK0_ENHLU</name>
<sequence>MKVSATLLCLLLIAAAFCPQVLAQPAAEPPTCCYRFATKKIRIQKLKSYRRITSSYCPREAVIFKTKLARDVCADPKQKWVWDLMEYLDKKTQTRKP</sequence>
<dbReference type="InterPro" id="IPR036048">
    <property type="entry name" value="Interleukin_8-like_sf"/>
</dbReference>
<dbReference type="SUPFAM" id="SSF54117">
    <property type="entry name" value="Interleukin 8-like chemokines"/>
    <property type="match status" value="1"/>
</dbReference>
<keyword evidence="5" id="KW-0395">Inflammatory response</keyword>
<comment type="similarity">
    <text evidence="1 6">Belongs to the intercrine beta (chemokine CC) family.</text>
</comment>
<dbReference type="AlphaFoldDB" id="A0A2Y9JXK0"/>
<evidence type="ECO:0000256" key="2">
    <source>
        <dbReference type="ARBA" id="ARBA00022500"/>
    </source>
</evidence>
<keyword evidence="2 6" id="KW-0145">Chemotaxis</keyword>
<keyword evidence="4" id="KW-1015">Disulfide bond</keyword>
<evidence type="ECO:0000256" key="3">
    <source>
        <dbReference type="ARBA" id="ARBA00022514"/>
    </source>
</evidence>
<dbReference type="KEGG" id="elk:111151713"/>
<dbReference type="InterPro" id="IPR000827">
    <property type="entry name" value="Chemokine_CC_CS"/>
</dbReference>
<dbReference type="GO" id="GO:0008009">
    <property type="term" value="F:chemokine activity"/>
    <property type="evidence" value="ECO:0007669"/>
    <property type="project" value="InterPro"/>
</dbReference>
<dbReference type="GO" id="GO:0030335">
    <property type="term" value="P:positive regulation of cell migration"/>
    <property type="evidence" value="ECO:0007669"/>
    <property type="project" value="TreeGrafter"/>
</dbReference>
<dbReference type="GO" id="GO:0006954">
    <property type="term" value="P:inflammatory response"/>
    <property type="evidence" value="ECO:0007669"/>
    <property type="project" value="UniProtKB-KW"/>
</dbReference>
<dbReference type="Gene3D" id="2.40.50.40">
    <property type="match status" value="1"/>
</dbReference>
<feature type="chain" id="PRO_5015799322" description="C-C motif chemokine" evidence="6">
    <location>
        <begin position="24"/>
        <end position="97"/>
    </location>
</feature>
<dbReference type="GeneID" id="111151713"/>
<keyword evidence="6" id="KW-0732">Signal</keyword>
<evidence type="ECO:0000256" key="1">
    <source>
        <dbReference type="ARBA" id="ARBA00010868"/>
    </source>
</evidence>
<evidence type="ECO:0000313" key="8">
    <source>
        <dbReference type="Proteomes" id="UP000248482"/>
    </source>
</evidence>
<reference evidence="9" key="1">
    <citation type="submission" date="2025-08" db="UniProtKB">
        <authorList>
            <consortium name="RefSeq"/>
        </authorList>
    </citation>
    <scope>IDENTIFICATION</scope>
    <source>
        <tissue evidence="9">Blood</tissue>
    </source>
</reference>
<protein>
    <recommendedName>
        <fullName evidence="6">C-C motif chemokine</fullName>
    </recommendedName>
</protein>
<dbReference type="GO" id="GO:0061844">
    <property type="term" value="P:antimicrobial humoral immune response mediated by antimicrobial peptide"/>
    <property type="evidence" value="ECO:0007669"/>
    <property type="project" value="TreeGrafter"/>
</dbReference>
<dbReference type="PANTHER" id="PTHR12015">
    <property type="entry name" value="SMALL INDUCIBLE CYTOKINE A"/>
    <property type="match status" value="1"/>
</dbReference>
<dbReference type="InterPro" id="IPR001811">
    <property type="entry name" value="Chemokine_IL8-like_dom"/>
</dbReference>
<feature type="domain" description="Chemokine interleukin-8-like" evidence="7">
    <location>
        <begin position="29"/>
        <end position="88"/>
    </location>
</feature>
<proteinExistence type="inferred from homology"/>
<evidence type="ECO:0000313" key="9">
    <source>
        <dbReference type="RefSeq" id="XP_022365576.1"/>
    </source>
</evidence>
<evidence type="ECO:0000256" key="6">
    <source>
        <dbReference type="RuleBase" id="RU361150"/>
    </source>
</evidence>
<dbReference type="FunFam" id="2.40.50.40:FF:000002">
    <property type="entry name" value="C-C motif chemokine"/>
    <property type="match status" value="1"/>
</dbReference>
<dbReference type="GO" id="GO:0048245">
    <property type="term" value="P:eosinophil chemotaxis"/>
    <property type="evidence" value="ECO:0007669"/>
    <property type="project" value="TreeGrafter"/>
</dbReference>
<dbReference type="GO" id="GO:0005615">
    <property type="term" value="C:extracellular space"/>
    <property type="evidence" value="ECO:0007669"/>
    <property type="project" value="UniProtKB-KW"/>
</dbReference>
<dbReference type="CDD" id="cd00272">
    <property type="entry name" value="Chemokine_CC"/>
    <property type="match status" value="1"/>
</dbReference>
<dbReference type="Proteomes" id="UP000248482">
    <property type="component" value="Unplaced"/>
</dbReference>
<dbReference type="PROSITE" id="PS00472">
    <property type="entry name" value="SMALL_CYTOKINES_CC"/>
    <property type="match status" value="1"/>
</dbReference>
<comment type="subcellular location">
    <subcellularLocation>
        <location evidence="6">Secreted</location>
    </subcellularLocation>
</comment>
<evidence type="ECO:0000259" key="7">
    <source>
        <dbReference type="SMART" id="SM00199"/>
    </source>
</evidence>
<keyword evidence="8" id="KW-1185">Reference proteome</keyword>
<dbReference type="Pfam" id="PF00048">
    <property type="entry name" value="IL8"/>
    <property type="match status" value="1"/>
</dbReference>
<feature type="signal peptide" evidence="6">
    <location>
        <begin position="1"/>
        <end position="23"/>
    </location>
</feature>
<organism evidence="8 9">
    <name type="scientific">Enhydra lutris kenyoni</name>
    <name type="common">northern sea otter</name>
    <dbReference type="NCBI Taxonomy" id="391180"/>
    <lineage>
        <taxon>Eukaryota</taxon>
        <taxon>Metazoa</taxon>
        <taxon>Chordata</taxon>
        <taxon>Craniata</taxon>
        <taxon>Vertebrata</taxon>
        <taxon>Euteleostomi</taxon>
        <taxon>Mammalia</taxon>
        <taxon>Eutheria</taxon>
        <taxon>Laurasiatheria</taxon>
        <taxon>Carnivora</taxon>
        <taxon>Caniformia</taxon>
        <taxon>Musteloidea</taxon>
        <taxon>Mustelidae</taxon>
        <taxon>Lutrinae</taxon>
        <taxon>Enhydra</taxon>
    </lineage>
</organism>
<keyword evidence="6" id="KW-0964">Secreted</keyword>
<evidence type="ECO:0000256" key="5">
    <source>
        <dbReference type="ARBA" id="ARBA00023198"/>
    </source>
</evidence>
<accession>A0A2Y9JXK0</accession>
<dbReference type="InterPro" id="IPR039809">
    <property type="entry name" value="Chemokine_b/g/d"/>
</dbReference>
<gene>
    <name evidence="9" type="primary">LOC111151713</name>
</gene>
<dbReference type="RefSeq" id="XP_022365576.1">
    <property type="nucleotide sequence ID" value="XM_022509868.1"/>
</dbReference>
<dbReference type="GO" id="GO:0048020">
    <property type="term" value="F:CCR chemokine receptor binding"/>
    <property type="evidence" value="ECO:0007669"/>
    <property type="project" value="TreeGrafter"/>
</dbReference>
<dbReference type="GO" id="GO:0070098">
    <property type="term" value="P:chemokine-mediated signaling pathway"/>
    <property type="evidence" value="ECO:0007669"/>
    <property type="project" value="TreeGrafter"/>
</dbReference>
<dbReference type="SMART" id="SM00199">
    <property type="entry name" value="SCY"/>
    <property type="match status" value="1"/>
</dbReference>
<keyword evidence="3 6" id="KW-0202">Cytokine</keyword>
<dbReference type="PANTHER" id="PTHR12015:SF161">
    <property type="entry name" value="C-C MOTIF CHEMOKINE 7"/>
    <property type="match status" value="1"/>
</dbReference>
<evidence type="ECO:0000256" key="4">
    <source>
        <dbReference type="ARBA" id="ARBA00023157"/>
    </source>
</evidence>